<reference evidence="1 2" key="1">
    <citation type="journal article" date="2022" name="Genome Biol. Evol.">
        <title>The Spruce Budworm Genome: Reconstructing the Evolutionary History of Antifreeze Proteins.</title>
        <authorList>
            <person name="Beliveau C."/>
            <person name="Gagne P."/>
            <person name="Picq S."/>
            <person name="Vernygora O."/>
            <person name="Keeling C.I."/>
            <person name="Pinkney K."/>
            <person name="Doucet D."/>
            <person name="Wen F."/>
            <person name="Johnston J.S."/>
            <person name="Maaroufi H."/>
            <person name="Boyle B."/>
            <person name="Laroche J."/>
            <person name="Dewar K."/>
            <person name="Juretic N."/>
            <person name="Blackburn G."/>
            <person name="Nisole A."/>
            <person name="Brunet B."/>
            <person name="Brandao M."/>
            <person name="Lumley L."/>
            <person name="Duan J."/>
            <person name="Quan G."/>
            <person name="Lucarotti C.J."/>
            <person name="Roe A.D."/>
            <person name="Sperling F.A.H."/>
            <person name="Levesque R.C."/>
            <person name="Cusson M."/>
        </authorList>
    </citation>
    <scope>NUCLEOTIDE SEQUENCE [LARGE SCALE GENOMIC DNA]</scope>
    <source>
        <strain evidence="1">Glfc:IPQL:Cfum</strain>
    </source>
</reference>
<evidence type="ECO:0000313" key="2">
    <source>
        <dbReference type="Proteomes" id="UP001064048"/>
    </source>
</evidence>
<sequence>MDLNKFRKIENEAGYPCYIDEITGRQQNDHPQFTTIMESLEEYNGIKYSAYRIAFKVFALQKKLRVPALRISSGVFSRHQLSLSECSLSLDTAELEAVLGDVYFAAEKEGLFTGDVDLAVDLLINLLLNVFDKDRKEPIRVLATKTLLIVLSEESVADKWAALANCCADHNGCVSPRRLAALLAHLTALPQFLGDQCDQIQNDVDSCFAKSAGMLGVDARAVAEWGGGASCASARWLAAAQRVRASRNAATPSAACAACRQPLIQVLKFKCSKCSDTYFCENCYLYDKDLTTVSGHKSTHLVQEIVDGEAKPPECLSFIKTMRRFFFCTKTKKKKTSKQKNFSKRMVKDAEAPSKRKDGLPKMVTSTVGKASGHAASNPESMLQDIITQLETQNKALEELSAQLQSTKDSEEGLRVKVDSHWSQISKQINRLKILKENLSSNPSTQLATSDPERPEAFDLFSPIPVVEQTDKRSKVSQNANTQPRVLSLDSGNFSVMSKQEMPNLVTVSGDALKPVVIRASDTISTVSMRDISSWYNETEHPERLPLPNKVDCTSHSISATEQKFAADIRSVETSNDKMKELNADLDTVLDRLQQILTNNFAMDESSFDNNQLRETANEMEGLLGTLIRGVEQRATLNATKGLV</sequence>
<dbReference type="Proteomes" id="UP001064048">
    <property type="component" value="Chromosome 14"/>
</dbReference>
<protein>
    <submittedName>
        <fullName evidence="1">Uncharacterized protein</fullName>
    </submittedName>
</protein>
<keyword evidence="2" id="KW-1185">Reference proteome</keyword>
<comment type="caution">
    <text evidence="1">The sequence shown here is derived from an EMBL/GenBank/DDBJ whole genome shotgun (WGS) entry which is preliminary data.</text>
</comment>
<proteinExistence type="predicted"/>
<dbReference type="EMBL" id="CM046114">
    <property type="protein sequence ID" value="KAI8419835.1"/>
    <property type="molecule type" value="Genomic_DNA"/>
</dbReference>
<name>A0ACC0J6B6_CHOFU</name>
<gene>
    <name evidence="1" type="ORF">MSG28_008471</name>
</gene>
<accession>A0ACC0J6B6</accession>
<evidence type="ECO:0000313" key="1">
    <source>
        <dbReference type="EMBL" id="KAI8419835.1"/>
    </source>
</evidence>
<organism evidence="1 2">
    <name type="scientific">Choristoneura fumiferana</name>
    <name type="common">Spruce budworm moth</name>
    <name type="synonym">Archips fumiferana</name>
    <dbReference type="NCBI Taxonomy" id="7141"/>
    <lineage>
        <taxon>Eukaryota</taxon>
        <taxon>Metazoa</taxon>
        <taxon>Ecdysozoa</taxon>
        <taxon>Arthropoda</taxon>
        <taxon>Hexapoda</taxon>
        <taxon>Insecta</taxon>
        <taxon>Pterygota</taxon>
        <taxon>Neoptera</taxon>
        <taxon>Endopterygota</taxon>
        <taxon>Lepidoptera</taxon>
        <taxon>Glossata</taxon>
        <taxon>Ditrysia</taxon>
        <taxon>Tortricoidea</taxon>
        <taxon>Tortricidae</taxon>
        <taxon>Tortricinae</taxon>
        <taxon>Choristoneura</taxon>
    </lineage>
</organism>